<dbReference type="Proteomes" id="UP000765509">
    <property type="component" value="Unassembled WGS sequence"/>
</dbReference>
<gene>
    <name evidence="2" type="ORF">O181_092031</name>
</gene>
<dbReference type="AlphaFoldDB" id="A0A9Q3IYP7"/>
<evidence type="ECO:0000313" key="2">
    <source>
        <dbReference type="EMBL" id="MBW0552316.1"/>
    </source>
</evidence>
<evidence type="ECO:0000313" key="3">
    <source>
        <dbReference type="Proteomes" id="UP000765509"/>
    </source>
</evidence>
<proteinExistence type="predicted"/>
<organism evidence="2 3">
    <name type="scientific">Austropuccinia psidii MF-1</name>
    <dbReference type="NCBI Taxonomy" id="1389203"/>
    <lineage>
        <taxon>Eukaryota</taxon>
        <taxon>Fungi</taxon>
        <taxon>Dikarya</taxon>
        <taxon>Basidiomycota</taxon>
        <taxon>Pucciniomycotina</taxon>
        <taxon>Pucciniomycetes</taxon>
        <taxon>Pucciniales</taxon>
        <taxon>Sphaerophragmiaceae</taxon>
        <taxon>Austropuccinia</taxon>
    </lineage>
</organism>
<keyword evidence="3" id="KW-1185">Reference proteome</keyword>
<reference evidence="2" key="1">
    <citation type="submission" date="2021-03" db="EMBL/GenBank/DDBJ databases">
        <title>Draft genome sequence of rust myrtle Austropuccinia psidii MF-1, a brazilian biotype.</title>
        <authorList>
            <person name="Quecine M.C."/>
            <person name="Pachon D.M.R."/>
            <person name="Bonatelli M.L."/>
            <person name="Correr F.H."/>
            <person name="Franceschini L.M."/>
            <person name="Leite T.F."/>
            <person name="Margarido G.R.A."/>
            <person name="Almeida C.A."/>
            <person name="Ferrarezi J.A."/>
            <person name="Labate C.A."/>
        </authorList>
    </citation>
    <scope>NUCLEOTIDE SEQUENCE</scope>
    <source>
        <strain evidence="2">MF-1</strain>
    </source>
</reference>
<feature type="region of interest" description="Disordered" evidence="1">
    <location>
        <begin position="1"/>
        <end position="26"/>
    </location>
</feature>
<evidence type="ECO:0000256" key="1">
    <source>
        <dbReference type="SAM" id="MobiDB-lite"/>
    </source>
</evidence>
<name>A0A9Q3IYP7_9BASI</name>
<comment type="caution">
    <text evidence="2">The sequence shown here is derived from an EMBL/GenBank/DDBJ whole genome shotgun (WGS) entry which is preliminary data.</text>
</comment>
<feature type="compositionally biased region" description="Acidic residues" evidence="1">
    <location>
        <begin position="1"/>
        <end position="17"/>
    </location>
</feature>
<protein>
    <submittedName>
        <fullName evidence="2">Uncharacterized protein</fullName>
    </submittedName>
</protein>
<dbReference type="EMBL" id="AVOT02058418">
    <property type="protein sequence ID" value="MBW0552316.1"/>
    <property type="molecule type" value="Genomic_DNA"/>
</dbReference>
<sequence>MKGEESVEAEGSDETEVESSLKNAPEALEAANPALYKTHHLSEVEPSLLKMMEQMTQLMGKITQAVSLKDNSRVSEFKTPSIKAPDSFDCTKATKLGGFIHSFQLIFHN</sequence>
<accession>A0A9Q3IYP7</accession>